<comment type="caution">
    <text evidence="1">The sequence shown here is derived from an EMBL/GenBank/DDBJ whole genome shotgun (WGS) entry which is preliminary data.</text>
</comment>
<protein>
    <recommendedName>
        <fullName evidence="3">Bacterial toxin 44 domain-containing protein</fullName>
    </recommendedName>
</protein>
<sequence>MRVKLEAKFTAKDIEKLTQEYIQRVVKVTQNELIQVGLQFVRDARAKIPSEAYHSVAGDARTAASLAGGSVNLSSADGFNDDTGNLRSSIGFILMYDGEVVHQDFQLSPRGSDKNSGLNNGIAYANKLGKEYSSGWAIITVAGMEYASWVEALGYDVITGSTLGAEQKLEKAFRNVNAAFGK</sequence>
<evidence type="ECO:0000313" key="2">
    <source>
        <dbReference type="Proteomes" id="UP000636110"/>
    </source>
</evidence>
<proteinExistence type="predicted"/>
<organism evidence="1 2">
    <name type="scientific">Pedobacter gandavensis</name>
    <dbReference type="NCBI Taxonomy" id="2679963"/>
    <lineage>
        <taxon>Bacteria</taxon>
        <taxon>Pseudomonadati</taxon>
        <taxon>Bacteroidota</taxon>
        <taxon>Sphingobacteriia</taxon>
        <taxon>Sphingobacteriales</taxon>
        <taxon>Sphingobacteriaceae</taxon>
        <taxon>Pedobacter</taxon>
    </lineage>
</organism>
<reference evidence="1 2" key="1">
    <citation type="submission" date="2019-11" db="EMBL/GenBank/DDBJ databases">
        <title>Description of Pedobacter sp. LMG 31462T.</title>
        <authorList>
            <person name="Carlier A."/>
            <person name="Qi S."/>
            <person name="Vandamme P."/>
        </authorList>
    </citation>
    <scope>NUCLEOTIDE SEQUENCE [LARGE SCALE GENOMIC DNA]</scope>
    <source>
        <strain evidence="1 2">LMG 31462</strain>
    </source>
</reference>
<dbReference type="Proteomes" id="UP000636110">
    <property type="component" value="Unassembled WGS sequence"/>
</dbReference>
<evidence type="ECO:0008006" key="3">
    <source>
        <dbReference type="Google" id="ProtNLM"/>
    </source>
</evidence>
<gene>
    <name evidence="1" type="ORF">GM920_07785</name>
</gene>
<accession>A0ABR6EU72</accession>
<dbReference type="EMBL" id="WNXC01000001">
    <property type="protein sequence ID" value="MBB2148809.1"/>
    <property type="molecule type" value="Genomic_DNA"/>
</dbReference>
<dbReference type="RefSeq" id="WP_182955158.1">
    <property type="nucleotide sequence ID" value="NZ_WNXC01000001.1"/>
</dbReference>
<evidence type="ECO:0000313" key="1">
    <source>
        <dbReference type="EMBL" id="MBB2148809.1"/>
    </source>
</evidence>
<name>A0ABR6EU72_9SPHI</name>
<keyword evidence="2" id="KW-1185">Reference proteome</keyword>